<reference evidence="2 3" key="1">
    <citation type="submission" date="2018-06" db="EMBL/GenBank/DDBJ databases">
        <title>Comparative genomics reveals the genomic features of Rhizophagus irregularis, R. cerebriforme, R. diaphanum and Gigaspora rosea, and their symbiotic lifestyle signature.</title>
        <authorList>
            <person name="Morin E."/>
            <person name="San Clemente H."/>
            <person name="Chen E.C.H."/>
            <person name="De La Providencia I."/>
            <person name="Hainaut M."/>
            <person name="Kuo A."/>
            <person name="Kohler A."/>
            <person name="Murat C."/>
            <person name="Tang N."/>
            <person name="Roy S."/>
            <person name="Loubradou J."/>
            <person name="Henrissat B."/>
            <person name="Grigoriev I.V."/>
            <person name="Corradi N."/>
            <person name="Roux C."/>
            <person name="Martin F.M."/>
        </authorList>
    </citation>
    <scope>NUCLEOTIDE SEQUENCE [LARGE SCALE GENOMIC DNA]</scope>
    <source>
        <strain evidence="2 3">DAOM 227022</strain>
    </source>
</reference>
<dbReference type="EMBL" id="QKYT01000369">
    <property type="protein sequence ID" value="RIA86334.1"/>
    <property type="molecule type" value="Genomic_DNA"/>
</dbReference>
<dbReference type="InterPro" id="IPR000210">
    <property type="entry name" value="BTB/POZ_dom"/>
</dbReference>
<evidence type="ECO:0000259" key="1">
    <source>
        <dbReference type="PROSITE" id="PS50097"/>
    </source>
</evidence>
<evidence type="ECO:0000313" key="3">
    <source>
        <dbReference type="Proteomes" id="UP000265703"/>
    </source>
</evidence>
<gene>
    <name evidence="2" type="ORF">C1645_779902</name>
</gene>
<dbReference type="InterPro" id="IPR011333">
    <property type="entry name" value="SKP1/BTB/POZ_sf"/>
</dbReference>
<dbReference type="OrthoDB" id="3027208at2759"/>
<dbReference type="Pfam" id="PF00651">
    <property type="entry name" value="BTB"/>
    <property type="match status" value="1"/>
</dbReference>
<dbReference type="SMART" id="SM00225">
    <property type="entry name" value="BTB"/>
    <property type="match status" value="1"/>
</dbReference>
<dbReference type="AlphaFoldDB" id="A0A397SUE3"/>
<accession>A0A397SUE3</accession>
<evidence type="ECO:0000313" key="2">
    <source>
        <dbReference type="EMBL" id="RIA86334.1"/>
    </source>
</evidence>
<dbReference type="Gene3D" id="3.30.710.10">
    <property type="entry name" value="Potassium Channel Kv1.1, Chain A"/>
    <property type="match status" value="1"/>
</dbReference>
<dbReference type="Proteomes" id="UP000265703">
    <property type="component" value="Unassembled WGS sequence"/>
</dbReference>
<comment type="caution">
    <text evidence="2">The sequence shown here is derived from an EMBL/GenBank/DDBJ whole genome shotgun (WGS) entry which is preliminary data.</text>
</comment>
<keyword evidence="3" id="KW-1185">Reference proteome</keyword>
<sequence length="277" mass="32088">MSKKSVLHYYNDGDLLIFADNTSFRVHKSILKLAAPKLLQKQEQENDLSSINVPDVSASIMDIALSIIYPRYFVMPTWANVDALLSLASIYTINKVYVAGVTFLDLNFKKNPMYTFYLADKYKLSFLFEETSKLVLDRFPKYKEETAFKRLPLEVQSELIARHMNYIHSFANLSVNHFISTYQHKCSNVALHNKELNQEFEFRALSLVDQPNKSPSTVWSMMHAPVNVTDGISCNNQFMSEHLPKMLKDIFGNFKCLDVDKDEENPKHYIYISRKKS</sequence>
<organism evidence="2 3">
    <name type="scientific">Glomus cerebriforme</name>
    <dbReference type="NCBI Taxonomy" id="658196"/>
    <lineage>
        <taxon>Eukaryota</taxon>
        <taxon>Fungi</taxon>
        <taxon>Fungi incertae sedis</taxon>
        <taxon>Mucoromycota</taxon>
        <taxon>Glomeromycotina</taxon>
        <taxon>Glomeromycetes</taxon>
        <taxon>Glomerales</taxon>
        <taxon>Glomeraceae</taxon>
        <taxon>Glomus</taxon>
    </lineage>
</organism>
<dbReference type="SUPFAM" id="SSF54695">
    <property type="entry name" value="POZ domain"/>
    <property type="match status" value="1"/>
</dbReference>
<feature type="domain" description="BTB" evidence="1">
    <location>
        <begin position="13"/>
        <end position="77"/>
    </location>
</feature>
<dbReference type="PROSITE" id="PS50097">
    <property type="entry name" value="BTB"/>
    <property type="match status" value="1"/>
</dbReference>
<protein>
    <recommendedName>
        <fullName evidence="1">BTB domain-containing protein</fullName>
    </recommendedName>
</protein>
<name>A0A397SUE3_9GLOM</name>
<proteinExistence type="predicted"/>